<dbReference type="Pfam" id="PF02464">
    <property type="entry name" value="CinA"/>
    <property type="match status" value="1"/>
</dbReference>
<feature type="domain" description="CinA C-terminal" evidence="1">
    <location>
        <begin position="3"/>
        <end position="52"/>
    </location>
</feature>
<proteinExistence type="predicted"/>
<dbReference type="InterPro" id="IPR008136">
    <property type="entry name" value="CinA_C"/>
</dbReference>
<evidence type="ECO:0000313" key="3">
    <source>
        <dbReference type="Proteomes" id="UP000319716"/>
    </source>
</evidence>
<evidence type="ECO:0000259" key="1">
    <source>
        <dbReference type="Pfam" id="PF02464"/>
    </source>
</evidence>
<comment type="caution">
    <text evidence="2">The sequence shown here is derived from an EMBL/GenBank/DDBJ whole genome shotgun (WGS) entry which is preliminary data.</text>
</comment>
<dbReference type="SUPFAM" id="SSF142433">
    <property type="entry name" value="CinA-like"/>
    <property type="match status" value="1"/>
</dbReference>
<dbReference type="Gene3D" id="3.90.950.20">
    <property type="entry name" value="CinA-like"/>
    <property type="match status" value="1"/>
</dbReference>
<dbReference type="AlphaFoldDB" id="A0A4Y1Z6M9"/>
<accession>A0A4Y1Z6M9</accession>
<dbReference type="EMBL" id="BEXB01000001">
    <property type="protein sequence ID" value="GAY74639.1"/>
    <property type="molecule type" value="Genomic_DNA"/>
</dbReference>
<evidence type="ECO:0000313" key="2">
    <source>
        <dbReference type="EMBL" id="GAY74639.1"/>
    </source>
</evidence>
<name>A0A4Y1Z6M9_9BACL</name>
<dbReference type="InterPro" id="IPR036653">
    <property type="entry name" value="CinA-like_C"/>
</dbReference>
<dbReference type="Proteomes" id="UP000319716">
    <property type="component" value="Unassembled WGS sequence"/>
</dbReference>
<organism evidence="2 3">
    <name type="scientific">Sporolactobacillus inulinus</name>
    <dbReference type="NCBI Taxonomy" id="2078"/>
    <lineage>
        <taxon>Bacteria</taxon>
        <taxon>Bacillati</taxon>
        <taxon>Bacillota</taxon>
        <taxon>Bacilli</taxon>
        <taxon>Bacillales</taxon>
        <taxon>Sporolactobacillaceae</taxon>
        <taxon>Sporolactobacillus</taxon>
    </lineage>
</organism>
<gene>
    <name evidence="2" type="ORF">NBRC111894_193</name>
</gene>
<reference evidence="2 3" key="1">
    <citation type="submission" date="2017-11" db="EMBL/GenBank/DDBJ databases">
        <title>Draft Genome Sequence of Sporolactobacillus inulinus NBRC 111894 Isolated from Koso, a Japanese Sugar-Vegetable Fermented Beverage.</title>
        <authorList>
            <person name="Chiou T.Y."/>
            <person name="Oshima K."/>
            <person name="Suda W."/>
            <person name="Hattori M."/>
            <person name="Takahashi T."/>
        </authorList>
    </citation>
    <scope>NUCLEOTIDE SEQUENCE [LARGE SCALE GENOMIC DNA]</scope>
    <source>
        <strain evidence="2 3">NBRC111894</strain>
    </source>
</reference>
<sequence>MAADWLAAYPGASSVLNGGVVCYTNQVKNQVLHVPESILNTEGAVSAACAEKWLLQSEHFAVLILVCLLQALQDLIRVKENQLEPYISDCPIREGLRAIVFNLMDHDVKLEFNQQKPVMTLYEDTCRSFQF</sequence>
<protein>
    <submittedName>
        <fullName evidence="2">Molybdopterin binding motif</fullName>
    </submittedName>
</protein>